<keyword evidence="2" id="KW-1185">Reference proteome</keyword>
<name>A0A934IBG5_9MICO</name>
<evidence type="ECO:0000313" key="1">
    <source>
        <dbReference type="EMBL" id="MBI9114878.1"/>
    </source>
</evidence>
<dbReference type="Pfam" id="PF14085">
    <property type="entry name" value="DUF4265"/>
    <property type="match status" value="1"/>
</dbReference>
<comment type="caution">
    <text evidence="1">The sequence shown here is derived from an EMBL/GenBank/DDBJ whole genome shotgun (WGS) entry which is preliminary data.</text>
</comment>
<dbReference type="InterPro" id="IPR025361">
    <property type="entry name" value="DUF4265"/>
</dbReference>
<dbReference type="Proteomes" id="UP000602087">
    <property type="component" value="Unassembled WGS sequence"/>
</dbReference>
<organism evidence="1 2">
    <name type="scientific">Sanguibacter suaedae</name>
    <dbReference type="NCBI Taxonomy" id="2795737"/>
    <lineage>
        <taxon>Bacteria</taxon>
        <taxon>Bacillati</taxon>
        <taxon>Actinomycetota</taxon>
        <taxon>Actinomycetes</taxon>
        <taxon>Micrococcales</taxon>
        <taxon>Sanguibacteraceae</taxon>
        <taxon>Sanguibacter</taxon>
    </lineage>
</organism>
<sequence>MRARPALEGVGEGDNLEQLWTKRVGDDLLELCCIPFFAYDLALGNVVRAEASSGYVIDGAHRKLHELLGRLEYLCEWYAPGYVAVSLNAGVAHGQFFDGLGALGDAVELERVLV</sequence>
<gene>
    <name evidence="1" type="ORF">JAV76_07615</name>
</gene>
<dbReference type="AlphaFoldDB" id="A0A934IBG5"/>
<dbReference type="RefSeq" id="WP_198733444.1">
    <property type="nucleotide sequence ID" value="NZ_JAEINH010000005.1"/>
</dbReference>
<evidence type="ECO:0000313" key="2">
    <source>
        <dbReference type="Proteomes" id="UP000602087"/>
    </source>
</evidence>
<protein>
    <submittedName>
        <fullName evidence="1">DUF4265 domain-containing protein</fullName>
    </submittedName>
</protein>
<dbReference type="EMBL" id="JAEINH010000005">
    <property type="protein sequence ID" value="MBI9114878.1"/>
    <property type="molecule type" value="Genomic_DNA"/>
</dbReference>
<accession>A0A934IBG5</accession>
<reference evidence="1" key="1">
    <citation type="submission" date="2020-12" db="EMBL/GenBank/DDBJ databases">
        <title>Sanguibacter suaedae sp. nov., isolated from Suaeda aralocaspica.</title>
        <authorList>
            <person name="Ma Q."/>
        </authorList>
    </citation>
    <scope>NUCLEOTIDE SEQUENCE</scope>
    <source>
        <strain evidence="1">YZGR15</strain>
    </source>
</reference>
<proteinExistence type="predicted"/>